<dbReference type="KEGG" id="fuv:JR347_06345"/>
<evidence type="ECO:0000313" key="4">
    <source>
        <dbReference type="EMBL" id="QSE98696.1"/>
    </source>
</evidence>
<evidence type="ECO:0000256" key="1">
    <source>
        <dbReference type="ARBA" id="ARBA00023015"/>
    </source>
</evidence>
<sequence>MQSFYINEYFVIKESLKDLSEHQTIKPTVEKSLIGFVFYKKGDVLIDIKNGSKTQTSHKKSGIASSFYISNEANVTHHVLSNSDLEKITIFLPPEKLLELIDGQEIHFQHYFKNLVTPDAPFIQGKNFASSLEMDTAMSNIFQPNKYTGIVQNLFIESQINELMFAYFNRIEFDAKKSSKLSKSDIEKIYYVRELILSDLEAPLTLNSLARQSLLNEFKLKSGFKELFGMPVYQYILHKRLEKAHHYIINRGYSIQEAALLVGYSSLGSFSNAFLKKFGYRPSNLRG</sequence>
<dbReference type="EMBL" id="CP070608">
    <property type="protein sequence ID" value="QSE98696.1"/>
    <property type="molecule type" value="Genomic_DNA"/>
</dbReference>
<organism evidence="4 5">
    <name type="scientific">Fulvivirga lutea</name>
    <dbReference type="NCBI Taxonomy" id="2810512"/>
    <lineage>
        <taxon>Bacteria</taxon>
        <taxon>Pseudomonadati</taxon>
        <taxon>Bacteroidota</taxon>
        <taxon>Cytophagia</taxon>
        <taxon>Cytophagales</taxon>
        <taxon>Fulvivirgaceae</taxon>
        <taxon>Fulvivirga</taxon>
    </lineage>
</organism>
<accession>A0A975A2C6</accession>
<name>A0A975A2C6_9BACT</name>
<dbReference type="AlphaFoldDB" id="A0A975A2C6"/>
<dbReference type="Pfam" id="PF12833">
    <property type="entry name" value="HTH_18"/>
    <property type="match status" value="1"/>
</dbReference>
<gene>
    <name evidence="4" type="ORF">JR347_06345</name>
</gene>
<dbReference type="Gene3D" id="1.10.10.60">
    <property type="entry name" value="Homeodomain-like"/>
    <property type="match status" value="2"/>
</dbReference>
<dbReference type="SUPFAM" id="SSF46689">
    <property type="entry name" value="Homeodomain-like"/>
    <property type="match status" value="2"/>
</dbReference>
<reference evidence="4" key="1">
    <citation type="submission" date="2021-02" db="EMBL/GenBank/DDBJ databases">
        <title>Fulvivirga sp. S481 isolated from sea water.</title>
        <authorList>
            <person name="Bae S.S."/>
            <person name="Baek K."/>
        </authorList>
    </citation>
    <scope>NUCLEOTIDE SEQUENCE</scope>
    <source>
        <strain evidence="4">S481</strain>
    </source>
</reference>
<protein>
    <submittedName>
        <fullName evidence="4">Helix-turn-helix transcriptional regulator</fullName>
    </submittedName>
</protein>
<dbReference type="Proteomes" id="UP000662783">
    <property type="component" value="Chromosome"/>
</dbReference>
<dbReference type="PROSITE" id="PS01124">
    <property type="entry name" value="HTH_ARAC_FAMILY_2"/>
    <property type="match status" value="1"/>
</dbReference>
<keyword evidence="5" id="KW-1185">Reference proteome</keyword>
<dbReference type="InterPro" id="IPR053142">
    <property type="entry name" value="PchR_regulatory_protein"/>
</dbReference>
<dbReference type="PANTHER" id="PTHR47893">
    <property type="entry name" value="REGULATORY PROTEIN PCHR"/>
    <property type="match status" value="1"/>
</dbReference>
<dbReference type="RefSeq" id="WP_205723210.1">
    <property type="nucleotide sequence ID" value="NZ_CP070608.1"/>
</dbReference>
<keyword evidence="1" id="KW-0805">Transcription regulation</keyword>
<dbReference type="SMART" id="SM00342">
    <property type="entry name" value="HTH_ARAC"/>
    <property type="match status" value="1"/>
</dbReference>
<dbReference type="InterPro" id="IPR009057">
    <property type="entry name" value="Homeodomain-like_sf"/>
</dbReference>
<evidence type="ECO:0000259" key="3">
    <source>
        <dbReference type="PROSITE" id="PS01124"/>
    </source>
</evidence>
<keyword evidence="2" id="KW-0804">Transcription</keyword>
<proteinExistence type="predicted"/>
<dbReference type="GO" id="GO:0043565">
    <property type="term" value="F:sequence-specific DNA binding"/>
    <property type="evidence" value="ECO:0007669"/>
    <property type="project" value="InterPro"/>
</dbReference>
<dbReference type="PANTHER" id="PTHR47893:SF1">
    <property type="entry name" value="REGULATORY PROTEIN PCHR"/>
    <property type="match status" value="1"/>
</dbReference>
<feature type="domain" description="HTH araC/xylS-type" evidence="3">
    <location>
        <begin position="190"/>
        <end position="287"/>
    </location>
</feature>
<dbReference type="GO" id="GO:0003700">
    <property type="term" value="F:DNA-binding transcription factor activity"/>
    <property type="evidence" value="ECO:0007669"/>
    <property type="project" value="InterPro"/>
</dbReference>
<dbReference type="InterPro" id="IPR018060">
    <property type="entry name" value="HTH_AraC"/>
</dbReference>
<evidence type="ECO:0000313" key="5">
    <source>
        <dbReference type="Proteomes" id="UP000662783"/>
    </source>
</evidence>
<evidence type="ECO:0000256" key="2">
    <source>
        <dbReference type="ARBA" id="ARBA00023163"/>
    </source>
</evidence>